<proteinExistence type="predicted"/>
<protein>
    <submittedName>
        <fullName evidence="1">Uncharacterized protein</fullName>
    </submittedName>
</protein>
<comment type="caution">
    <text evidence="1">The sequence shown here is derived from an EMBL/GenBank/DDBJ whole genome shotgun (WGS) entry which is preliminary data.</text>
</comment>
<evidence type="ECO:0000313" key="2">
    <source>
        <dbReference type="Proteomes" id="UP001163603"/>
    </source>
</evidence>
<keyword evidence="2" id="KW-1185">Reference proteome</keyword>
<name>A0ACC0XRW8_9ROSI</name>
<sequence>MASVKKSSSSTSVLCVLEQRKLFDYLPETLLRKSCKTNLLFVFLSLLLFTFFFSYFVSRTVISPPDFAFLPANISVPSPDNSSANFSNNVLREQVNKVSRHTRHVSSIQDSDKLKSASVLFPDWEVLAIVSPGTLSDSVDGLYCFFSTKEISKARFSGVLPFTNLTTFKCNMPKRFRRQRPFFQPVLTKHPEKEASAKELIRTNFYVYEALSTENDVALFAKGVNRHQGFSRPPQELKCVFGDDNDAKTAVRTPVTSSSQEVFRCAQPDLTAFTSNKPIKVSIEITNDNLIVPSVAYYTPRRKIADTSEKKSLLCASTMVYNVGKYLKEWVMYHSRIGVEKFILYDNESDDNLESVVKELNEEGYNVTTFLWLWPKTQEAGFSHNALYAKDSCKWMMYFDVDEFLFSPSWDKESQPSDHLLKSLLPKKPSIGQVSFRCNDFGPSGQTSHPVEGVTQGYNCYRRVEQQRHKSIVLLDAIDDSLNNVIHHFGLKKMFKWKQMDTGSAVVNHYKYQAWSEFKSKFRRRVSAYVVDWKDTVNLRSKDRTPGLGVEPVEPKGWSQMFCDVKDDRLKLVEPKMVRESNNQKG</sequence>
<reference evidence="2" key="1">
    <citation type="journal article" date="2023" name="G3 (Bethesda)">
        <title>Genome assembly and association tests identify interacting loci associated with vigor, precocity, and sex in interspecific pistachio rootstocks.</title>
        <authorList>
            <person name="Palmer W."/>
            <person name="Jacygrad E."/>
            <person name="Sagayaradj S."/>
            <person name="Cavanaugh K."/>
            <person name="Han R."/>
            <person name="Bertier L."/>
            <person name="Beede B."/>
            <person name="Kafkas S."/>
            <person name="Golino D."/>
            <person name="Preece J."/>
            <person name="Michelmore R."/>
        </authorList>
    </citation>
    <scope>NUCLEOTIDE SEQUENCE [LARGE SCALE GENOMIC DNA]</scope>
</reference>
<organism evidence="1 2">
    <name type="scientific">Pistacia integerrima</name>
    <dbReference type="NCBI Taxonomy" id="434235"/>
    <lineage>
        <taxon>Eukaryota</taxon>
        <taxon>Viridiplantae</taxon>
        <taxon>Streptophyta</taxon>
        <taxon>Embryophyta</taxon>
        <taxon>Tracheophyta</taxon>
        <taxon>Spermatophyta</taxon>
        <taxon>Magnoliopsida</taxon>
        <taxon>eudicotyledons</taxon>
        <taxon>Gunneridae</taxon>
        <taxon>Pentapetalae</taxon>
        <taxon>rosids</taxon>
        <taxon>malvids</taxon>
        <taxon>Sapindales</taxon>
        <taxon>Anacardiaceae</taxon>
        <taxon>Pistacia</taxon>
    </lineage>
</organism>
<accession>A0ACC0XRW8</accession>
<evidence type="ECO:0000313" key="1">
    <source>
        <dbReference type="EMBL" id="KAJ0024064.1"/>
    </source>
</evidence>
<gene>
    <name evidence="1" type="ORF">Pint_09221</name>
</gene>
<dbReference type="Proteomes" id="UP001163603">
    <property type="component" value="Chromosome 10"/>
</dbReference>
<dbReference type="EMBL" id="CM047745">
    <property type="protein sequence ID" value="KAJ0024064.1"/>
    <property type="molecule type" value="Genomic_DNA"/>
</dbReference>